<dbReference type="AlphaFoldDB" id="A0A0F8XJC7"/>
<dbReference type="NCBIfam" id="TIGR00187">
    <property type="entry name" value="ribE"/>
    <property type="match status" value="1"/>
</dbReference>
<name>A0A0F8XJC7_9ZZZZ</name>
<dbReference type="SUPFAM" id="SSF63380">
    <property type="entry name" value="Riboflavin synthase domain-like"/>
    <property type="match status" value="2"/>
</dbReference>
<dbReference type="Gene3D" id="2.40.30.20">
    <property type="match status" value="2"/>
</dbReference>
<evidence type="ECO:0000259" key="2">
    <source>
        <dbReference type="PROSITE" id="PS51177"/>
    </source>
</evidence>
<gene>
    <name evidence="3" type="ORF">LCGC14_3016800</name>
</gene>
<dbReference type="PIRSF" id="PIRSF000498">
    <property type="entry name" value="Riboflavin_syn_A"/>
    <property type="match status" value="1"/>
</dbReference>
<dbReference type="CDD" id="cd00402">
    <property type="entry name" value="Riboflavin_synthase_like"/>
    <property type="match status" value="1"/>
</dbReference>
<protein>
    <recommendedName>
        <fullName evidence="2">Lumazine-binding domain-containing protein</fullName>
    </recommendedName>
</protein>
<dbReference type="GO" id="GO:0009231">
    <property type="term" value="P:riboflavin biosynthetic process"/>
    <property type="evidence" value="ECO:0007669"/>
    <property type="project" value="TreeGrafter"/>
</dbReference>
<dbReference type="EMBL" id="LAZR01062600">
    <property type="protein sequence ID" value="KKK61190.1"/>
    <property type="molecule type" value="Genomic_DNA"/>
</dbReference>
<feature type="domain" description="Lumazine-binding" evidence="2">
    <location>
        <begin position="97"/>
        <end position="193"/>
    </location>
</feature>
<feature type="domain" description="Lumazine-binding" evidence="2">
    <location>
        <begin position="1"/>
        <end position="96"/>
    </location>
</feature>
<keyword evidence="1" id="KW-0677">Repeat</keyword>
<dbReference type="GO" id="GO:0004746">
    <property type="term" value="F:riboflavin synthase activity"/>
    <property type="evidence" value="ECO:0007669"/>
    <property type="project" value="TreeGrafter"/>
</dbReference>
<comment type="caution">
    <text evidence="3">The sequence shown here is derived from an EMBL/GenBank/DDBJ whole genome shotgun (WGS) entry which is preliminary data.</text>
</comment>
<dbReference type="InterPro" id="IPR026017">
    <property type="entry name" value="Lumazine-bd_dom"/>
</dbReference>
<accession>A0A0F8XJC7</accession>
<organism evidence="3">
    <name type="scientific">marine sediment metagenome</name>
    <dbReference type="NCBI Taxonomy" id="412755"/>
    <lineage>
        <taxon>unclassified sequences</taxon>
        <taxon>metagenomes</taxon>
        <taxon>ecological metagenomes</taxon>
    </lineage>
</organism>
<dbReference type="PROSITE" id="PS51177">
    <property type="entry name" value="LUMAZINE_BIND"/>
    <property type="match status" value="2"/>
</dbReference>
<evidence type="ECO:0000313" key="3">
    <source>
        <dbReference type="EMBL" id="KKK61190.1"/>
    </source>
</evidence>
<evidence type="ECO:0000256" key="1">
    <source>
        <dbReference type="ARBA" id="ARBA00022737"/>
    </source>
</evidence>
<reference evidence="3" key="1">
    <citation type="journal article" date="2015" name="Nature">
        <title>Complex archaea that bridge the gap between prokaryotes and eukaryotes.</title>
        <authorList>
            <person name="Spang A."/>
            <person name="Saw J.H."/>
            <person name="Jorgensen S.L."/>
            <person name="Zaremba-Niedzwiedzka K."/>
            <person name="Martijn J."/>
            <person name="Lind A.E."/>
            <person name="van Eijk R."/>
            <person name="Schleper C."/>
            <person name="Guy L."/>
            <person name="Ettema T.J."/>
        </authorList>
    </citation>
    <scope>NUCLEOTIDE SEQUENCE</scope>
</reference>
<dbReference type="InterPro" id="IPR017938">
    <property type="entry name" value="Riboflavin_synthase-like_b-brl"/>
</dbReference>
<dbReference type="PANTHER" id="PTHR21098">
    <property type="entry name" value="RIBOFLAVIN SYNTHASE ALPHA CHAIN"/>
    <property type="match status" value="1"/>
</dbReference>
<proteinExistence type="predicted"/>
<sequence length="212" mass="21791">MFTGIVKHVGRVVAVRATEAGKRLRIDVGPLAEGLLTGASVAVEGACLTVAGLSGAVAEFDAVPETLGLTTLGSLAAGAKVNLEPALVAGAPIDGHIVQGHVDGIATVARIDTRSGRWELALRAAGELTDQMVPKGSVALAGVSLTLVDVSAGAFSVALVPTTLQRTRLGELKISDPLNLELDIMGKYVRRHLRQMAGGGLTIDKLRDEGFA</sequence>
<dbReference type="NCBIfam" id="NF006767">
    <property type="entry name" value="PRK09289.1"/>
    <property type="match status" value="1"/>
</dbReference>
<dbReference type="InterPro" id="IPR023366">
    <property type="entry name" value="ATP_synth_asu-like_sf"/>
</dbReference>
<dbReference type="PANTHER" id="PTHR21098:SF0">
    <property type="entry name" value="RIBOFLAVIN SYNTHASE"/>
    <property type="match status" value="1"/>
</dbReference>
<dbReference type="InterPro" id="IPR001783">
    <property type="entry name" value="Lumazine-bd"/>
</dbReference>
<dbReference type="Pfam" id="PF00677">
    <property type="entry name" value="Lum_binding"/>
    <property type="match status" value="2"/>
</dbReference>